<keyword evidence="2" id="KW-0805">Transcription regulation</keyword>
<dbReference type="Proteomes" id="UP000225972">
    <property type="component" value="Unassembled WGS sequence"/>
</dbReference>
<dbReference type="InterPro" id="IPR036388">
    <property type="entry name" value="WH-like_DNA-bd_sf"/>
</dbReference>
<evidence type="ECO:0000256" key="3">
    <source>
        <dbReference type="ARBA" id="ARBA00023125"/>
    </source>
</evidence>
<reference evidence="7" key="1">
    <citation type="submission" date="2017-05" db="EMBL/GenBank/DDBJ databases">
        <authorList>
            <person name="Rodrigo-Torres L."/>
            <person name="Arahal R. D."/>
            <person name="Lucena T."/>
        </authorList>
    </citation>
    <scope>NUCLEOTIDE SEQUENCE [LARGE SCALE GENOMIC DNA]</scope>
    <source>
        <strain evidence="7">CECT 8649</strain>
    </source>
</reference>
<dbReference type="GO" id="GO:0003700">
    <property type="term" value="F:DNA-binding transcription factor activity"/>
    <property type="evidence" value="ECO:0007669"/>
    <property type="project" value="InterPro"/>
</dbReference>
<dbReference type="Pfam" id="PF03466">
    <property type="entry name" value="LysR_substrate"/>
    <property type="match status" value="1"/>
</dbReference>
<keyword evidence="4" id="KW-0804">Transcription</keyword>
<dbReference type="AlphaFoldDB" id="A0A238J767"/>
<dbReference type="Gene3D" id="3.40.190.10">
    <property type="entry name" value="Periplasmic binding protein-like II"/>
    <property type="match status" value="2"/>
</dbReference>
<dbReference type="GO" id="GO:0006351">
    <property type="term" value="P:DNA-templated transcription"/>
    <property type="evidence" value="ECO:0007669"/>
    <property type="project" value="TreeGrafter"/>
</dbReference>
<dbReference type="PRINTS" id="PR00039">
    <property type="entry name" value="HTHLYSR"/>
</dbReference>
<dbReference type="InterPro" id="IPR036390">
    <property type="entry name" value="WH_DNA-bd_sf"/>
</dbReference>
<dbReference type="FunFam" id="1.10.10.10:FF:000038">
    <property type="entry name" value="Glycine cleavage system transcriptional activator"/>
    <property type="match status" value="1"/>
</dbReference>
<dbReference type="InterPro" id="IPR000847">
    <property type="entry name" value="LysR_HTH_N"/>
</dbReference>
<dbReference type="Pfam" id="PF00126">
    <property type="entry name" value="HTH_1"/>
    <property type="match status" value="1"/>
</dbReference>
<evidence type="ECO:0000256" key="1">
    <source>
        <dbReference type="ARBA" id="ARBA00009437"/>
    </source>
</evidence>
<evidence type="ECO:0000313" key="6">
    <source>
        <dbReference type="EMBL" id="SMX26007.1"/>
    </source>
</evidence>
<dbReference type="SUPFAM" id="SSF53850">
    <property type="entry name" value="Periplasmic binding protein-like II"/>
    <property type="match status" value="1"/>
</dbReference>
<dbReference type="Gene3D" id="1.10.10.10">
    <property type="entry name" value="Winged helix-like DNA-binding domain superfamily/Winged helix DNA-binding domain"/>
    <property type="match status" value="1"/>
</dbReference>
<feature type="domain" description="HTH lysR-type" evidence="5">
    <location>
        <begin position="9"/>
        <end position="66"/>
    </location>
</feature>
<evidence type="ECO:0000256" key="2">
    <source>
        <dbReference type="ARBA" id="ARBA00023015"/>
    </source>
</evidence>
<protein>
    <submittedName>
        <fullName evidence="6">Glycine cleavage system transcriptional activator</fullName>
    </submittedName>
</protein>
<dbReference type="InterPro" id="IPR058163">
    <property type="entry name" value="LysR-type_TF_proteobact-type"/>
</dbReference>
<dbReference type="SUPFAM" id="SSF46785">
    <property type="entry name" value="Winged helix' DNA-binding domain"/>
    <property type="match status" value="1"/>
</dbReference>
<proteinExistence type="inferred from homology"/>
<dbReference type="OrthoDB" id="9804958at2"/>
<organism evidence="6 7">
    <name type="scientific">Pelagimonas phthalicica</name>
    <dbReference type="NCBI Taxonomy" id="1037362"/>
    <lineage>
        <taxon>Bacteria</taxon>
        <taxon>Pseudomonadati</taxon>
        <taxon>Pseudomonadota</taxon>
        <taxon>Alphaproteobacteria</taxon>
        <taxon>Rhodobacterales</taxon>
        <taxon>Roseobacteraceae</taxon>
        <taxon>Pelagimonas</taxon>
    </lineage>
</organism>
<dbReference type="EMBL" id="FXXP01000001">
    <property type="protein sequence ID" value="SMX26007.1"/>
    <property type="molecule type" value="Genomic_DNA"/>
</dbReference>
<dbReference type="PANTHER" id="PTHR30537:SF74">
    <property type="entry name" value="HTH-TYPE TRANSCRIPTIONAL REGULATOR TRPI"/>
    <property type="match status" value="1"/>
</dbReference>
<keyword evidence="7" id="KW-1185">Reference proteome</keyword>
<dbReference type="PROSITE" id="PS50931">
    <property type="entry name" value="HTH_LYSR"/>
    <property type="match status" value="1"/>
</dbReference>
<evidence type="ECO:0000259" key="5">
    <source>
        <dbReference type="PROSITE" id="PS50931"/>
    </source>
</evidence>
<dbReference type="InterPro" id="IPR005119">
    <property type="entry name" value="LysR_subst-bd"/>
</dbReference>
<dbReference type="PANTHER" id="PTHR30537">
    <property type="entry name" value="HTH-TYPE TRANSCRIPTIONAL REGULATOR"/>
    <property type="match status" value="1"/>
</dbReference>
<evidence type="ECO:0000256" key="4">
    <source>
        <dbReference type="ARBA" id="ARBA00023163"/>
    </source>
</evidence>
<name>A0A238J767_9RHOB</name>
<dbReference type="GO" id="GO:0043565">
    <property type="term" value="F:sequence-specific DNA binding"/>
    <property type="evidence" value="ECO:0007669"/>
    <property type="project" value="TreeGrafter"/>
</dbReference>
<comment type="similarity">
    <text evidence="1">Belongs to the LysR transcriptional regulatory family.</text>
</comment>
<keyword evidence="3" id="KW-0238">DNA-binding</keyword>
<evidence type="ECO:0000313" key="7">
    <source>
        <dbReference type="Proteomes" id="UP000225972"/>
    </source>
</evidence>
<sequence>MSRRHYDLPPFTTLAAFEAAARHLSFKNAAQDLSVTPGAVSHQIKALEGELGTPLFRRQHRGVELTQEGEALYETLAASFGQISRQLARIRQVGGSETVTVGSTTAVAALWLSPTIIDFWREYPEINVNQVTQDTPFMSVQGFDFIISYGRLSNRPDTHTPIYRDDLVPVAAPELAHQLASCSLDDLANQRLIHLKAHNPSWTQWEEWFQRLDFKGTLGQGASVTSYSVALQIARKGAGVALGWRRLVQPMLDSGKLAIIEPFSVTAPHQFYLVGPPDEALSENAKALKQWLMSGFDKVSI</sequence>
<accession>A0A238J767</accession>
<gene>
    <name evidence="6" type="primary">gcvA_1</name>
    <name evidence="6" type="ORF">TRP8649_00079</name>
</gene>